<reference evidence="1" key="1">
    <citation type="journal article" date="2019" name="bioRxiv">
        <title>The Genome of the Zebra Mussel, Dreissena polymorpha: A Resource for Invasive Species Research.</title>
        <authorList>
            <person name="McCartney M.A."/>
            <person name="Auch B."/>
            <person name="Kono T."/>
            <person name="Mallez S."/>
            <person name="Zhang Y."/>
            <person name="Obille A."/>
            <person name="Becker A."/>
            <person name="Abrahante J.E."/>
            <person name="Garbe J."/>
            <person name="Badalamenti J.P."/>
            <person name="Herman A."/>
            <person name="Mangelson H."/>
            <person name="Liachko I."/>
            <person name="Sullivan S."/>
            <person name="Sone E.D."/>
            <person name="Koren S."/>
            <person name="Silverstein K.A.T."/>
            <person name="Beckman K.B."/>
            <person name="Gohl D.M."/>
        </authorList>
    </citation>
    <scope>NUCLEOTIDE SEQUENCE</scope>
    <source>
        <strain evidence="1">Duluth1</strain>
        <tissue evidence="1">Whole animal</tissue>
    </source>
</reference>
<sequence length="130" mass="13946">MDAHTLHNILRSTFNINEKLQAEGIFVALQCGTMTANGLVSIGIGERFVVVAGINPRGPDIDYNPVSFTPAGMVSVTYKNASTIVTISSQLKGENSFQFCSSSKSAAIWNDFTTAIDYQASKLSGDSWCS</sequence>
<name>A0A9D4K618_DREPO</name>
<protein>
    <submittedName>
        <fullName evidence="1">Uncharacterized protein</fullName>
    </submittedName>
</protein>
<proteinExistence type="predicted"/>
<evidence type="ECO:0000313" key="2">
    <source>
        <dbReference type="Proteomes" id="UP000828390"/>
    </source>
</evidence>
<organism evidence="1 2">
    <name type="scientific">Dreissena polymorpha</name>
    <name type="common">Zebra mussel</name>
    <name type="synonym">Mytilus polymorpha</name>
    <dbReference type="NCBI Taxonomy" id="45954"/>
    <lineage>
        <taxon>Eukaryota</taxon>
        <taxon>Metazoa</taxon>
        <taxon>Spiralia</taxon>
        <taxon>Lophotrochozoa</taxon>
        <taxon>Mollusca</taxon>
        <taxon>Bivalvia</taxon>
        <taxon>Autobranchia</taxon>
        <taxon>Heteroconchia</taxon>
        <taxon>Euheterodonta</taxon>
        <taxon>Imparidentia</taxon>
        <taxon>Neoheterodontei</taxon>
        <taxon>Myida</taxon>
        <taxon>Dreissenoidea</taxon>
        <taxon>Dreissenidae</taxon>
        <taxon>Dreissena</taxon>
    </lineage>
</organism>
<comment type="caution">
    <text evidence="1">The sequence shown here is derived from an EMBL/GenBank/DDBJ whole genome shotgun (WGS) entry which is preliminary data.</text>
</comment>
<gene>
    <name evidence="1" type="ORF">DPMN_107003</name>
</gene>
<dbReference type="AlphaFoldDB" id="A0A9D4K618"/>
<accession>A0A9D4K618</accession>
<keyword evidence="2" id="KW-1185">Reference proteome</keyword>
<reference evidence="1" key="2">
    <citation type="submission" date="2020-11" db="EMBL/GenBank/DDBJ databases">
        <authorList>
            <person name="McCartney M.A."/>
            <person name="Auch B."/>
            <person name="Kono T."/>
            <person name="Mallez S."/>
            <person name="Becker A."/>
            <person name="Gohl D.M."/>
            <person name="Silverstein K.A.T."/>
            <person name="Koren S."/>
            <person name="Bechman K.B."/>
            <person name="Herman A."/>
            <person name="Abrahante J.E."/>
            <person name="Garbe J."/>
        </authorList>
    </citation>
    <scope>NUCLEOTIDE SEQUENCE</scope>
    <source>
        <strain evidence="1">Duluth1</strain>
        <tissue evidence="1">Whole animal</tissue>
    </source>
</reference>
<dbReference type="EMBL" id="JAIWYP010000004">
    <property type="protein sequence ID" value="KAH3833691.1"/>
    <property type="molecule type" value="Genomic_DNA"/>
</dbReference>
<dbReference type="Proteomes" id="UP000828390">
    <property type="component" value="Unassembled WGS sequence"/>
</dbReference>
<evidence type="ECO:0000313" key="1">
    <source>
        <dbReference type="EMBL" id="KAH3833691.1"/>
    </source>
</evidence>